<evidence type="ECO:0008006" key="3">
    <source>
        <dbReference type="Google" id="ProtNLM"/>
    </source>
</evidence>
<name>A0ABV6YII1_UNCEI</name>
<gene>
    <name evidence="1" type="ORF">ACFL6M_00920</name>
</gene>
<dbReference type="Proteomes" id="UP001593833">
    <property type="component" value="Unassembled WGS sequence"/>
</dbReference>
<organism evidence="1 2">
    <name type="scientific">Eiseniibacteriota bacterium</name>
    <dbReference type="NCBI Taxonomy" id="2212470"/>
    <lineage>
        <taxon>Bacteria</taxon>
        <taxon>Candidatus Eiseniibacteriota</taxon>
    </lineage>
</organism>
<evidence type="ECO:0000313" key="1">
    <source>
        <dbReference type="EMBL" id="MFC1572138.1"/>
    </source>
</evidence>
<keyword evidence="2" id="KW-1185">Reference proteome</keyword>
<sequence>DGNSWNALDTGVWGGDYRLVNALTVYDGDLIAGGFFTRAGAWTVNNIARWDGTEWHPLGSGLEGGKLHRCLCNGILRR</sequence>
<evidence type="ECO:0000313" key="2">
    <source>
        <dbReference type="Proteomes" id="UP001593833"/>
    </source>
</evidence>
<protein>
    <recommendedName>
        <fullName evidence="3">Galactose oxidase</fullName>
    </recommendedName>
</protein>
<reference evidence="1 2" key="1">
    <citation type="submission" date="2024-09" db="EMBL/GenBank/DDBJ databases">
        <authorList>
            <person name="D'Angelo T."/>
        </authorList>
    </citation>
    <scope>NUCLEOTIDE SEQUENCE [LARGE SCALE GENOMIC DNA]</scope>
    <source>
        <strain evidence="1">SAG AM-320-E07</strain>
    </source>
</reference>
<proteinExistence type="predicted"/>
<accession>A0ABV6YII1</accession>
<feature type="non-terminal residue" evidence="1">
    <location>
        <position position="1"/>
    </location>
</feature>
<comment type="caution">
    <text evidence="1">The sequence shown here is derived from an EMBL/GenBank/DDBJ whole genome shotgun (WGS) entry which is preliminary data.</text>
</comment>
<dbReference type="EMBL" id="JBHPKH010000005">
    <property type="protein sequence ID" value="MFC1572138.1"/>
    <property type="molecule type" value="Genomic_DNA"/>
</dbReference>